<feature type="domain" description="PapC-like C-terminal" evidence="10">
    <location>
        <begin position="756"/>
        <end position="816"/>
    </location>
</feature>
<dbReference type="InterPro" id="IPR043142">
    <property type="entry name" value="PapC-like_C_sf"/>
</dbReference>
<protein>
    <submittedName>
        <fullName evidence="12">Fimbrial biogenesis outer membrane usher protein</fullName>
    </submittedName>
</protein>
<dbReference type="GO" id="GO:0009297">
    <property type="term" value="P:pilus assembly"/>
    <property type="evidence" value="ECO:0007669"/>
    <property type="project" value="InterPro"/>
</dbReference>
<dbReference type="Proteomes" id="UP001228563">
    <property type="component" value="Chromosome"/>
</dbReference>
<dbReference type="EMBL" id="CP096849">
    <property type="protein sequence ID" value="WMT67059.1"/>
    <property type="molecule type" value="Genomic_DNA"/>
</dbReference>
<evidence type="ECO:0000256" key="4">
    <source>
        <dbReference type="ARBA" id="ARBA00022452"/>
    </source>
</evidence>
<dbReference type="Pfam" id="PF00577">
    <property type="entry name" value="Usher"/>
    <property type="match status" value="1"/>
</dbReference>
<reference evidence="12" key="1">
    <citation type="submission" date="2022-04" db="EMBL/GenBank/DDBJ databases">
        <title>Co-occurrence of mcr-9 and blaNDM-1 in multidrug-resistant Enterobacter kobei strain isolated from an infant with urinary infection.</title>
        <authorList>
            <person name="Zeng H."/>
        </authorList>
    </citation>
    <scope>NUCLEOTIDE SEQUENCE</scope>
    <source>
        <strain evidence="12">EC1382</strain>
    </source>
</reference>
<dbReference type="Pfam" id="PF13953">
    <property type="entry name" value="PapC_C"/>
    <property type="match status" value="1"/>
</dbReference>
<evidence type="ECO:0000256" key="9">
    <source>
        <dbReference type="ARBA" id="ARBA00023237"/>
    </source>
</evidence>
<dbReference type="InterPro" id="IPR000015">
    <property type="entry name" value="Fimb_usher"/>
</dbReference>
<evidence type="ECO:0000256" key="3">
    <source>
        <dbReference type="ARBA" id="ARBA00022448"/>
    </source>
</evidence>
<dbReference type="InterPro" id="IPR025885">
    <property type="entry name" value="PapC_N"/>
</dbReference>
<dbReference type="InterPro" id="IPR037224">
    <property type="entry name" value="PapC_N_sf"/>
</dbReference>
<keyword evidence="6" id="KW-0812">Transmembrane</keyword>
<gene>
    <name evidence="12" type="ORF">M2B19_05610</name>
</gene>
<dbReference type="InterPro" id="IPR025949">
    <property type="entry name" value="PapC-like_C"/>
</dbReference>
<keyword evidence="5" id="KW-1029">Fimbrium biogenesis</keyword>
<dbReference type="Gene3D" id="2.60.40.2610">
    <property type="entry name" value="Outer membrane usher protein FimD, plug domain"/>
    <property type="match status" value="1"/>
</dbReference>
<dbReference type="Gene3D" id="2.60.40.2070">
    <property type="match status" value="1"/>
</dbReference>
<evidence type="ECO:0000256" key="2">
    <source>
        <dbReference type="ARBA" id="ARBA00008064"/>
    </source>
</evidence>
<name>A0AAJ6MM96_9ENTR</name>
<dbReference type="GO" id="GO:0015473">
    <property type="term" value="F:fimbrial usher porin activity"/>
    <property type="evidence" value="ECO:0007669"/>
    <property type="project" value="InterPro"/>
</dbReference>
<evidence type="ECO:0000256" key="6">
    <source>
        <dbReference type="ARBA" id="ARBA00022692"/>
    </source>
</evidence>
<dbReference type="PANTHER" id="PTHR30451:SF21">
    <property type="entry name" value="FIMBRIAL USHER DOMAIN-CONTAINING PROTEIN YDET-RELATED"/>
    <property type="match status" value="1"/>
</dbReference>
<sequence length="830" mass="90736">MNIVSYSRYGFFSGSWPHRVSRLSTIALFISGVFPAGAGELYFMADALEKIHSTSQGIDLGRFERGEQLPGTYRVEIWLNENYIRTENISFVPVNGIGLAPELNRRELESLGVRVKAFPELAMLPVETIITDPGAFIPDATARLDFDRQRLDISIPQSALNARARGTVDPSLWNQGISALLVNYSINGSRSWSRDGETQDQLYTNLQSGINAGPWRLRNYSTVTKNNGKQSFSSLNTTLSRDVQFLRGQFQVGETSTPGDVFDSVMFRGAQIFSDDTMLPESMRGFAPVIRGIARTNATVTVKQNGYTVYQTYVAPGSFEIRDLYPTSASGDLDIVVTEADGSVQHFVQPFSAVPVMLREGRVKYALSAGEYRTTKHGAETPSFGLGTLAYGLSNHLTLYGGVLGASNYASGVLGTGLSFGDIGSLSADVTVADSQLDDEKKRRSRGQSYRVQYSKTVATTATTVTLASYRYSTEGFYTFQEVNEFSSQRYNKRSRLQLNLSQSLQSWGNFYISAYQQDYWSKRGYERNVSTGFNTSISDINYSLGYTYSETPGKNRKDQILAFSLQVPLSKWLPQSWASYSVNMQKNGPETHQVGLSGTALADNNLSYLVQQGYTSSGGESRSAVSGTYKGGYGTVSAGYNHSRQNSQLNFGLQGGIVGHEHGVTFSQPLGDTVVLLEAQGAPGVRVRNNPGVRTDWRGYAVVPYASAYQENRIAIDTGSLGPDVDVAESVVNVVPTRGAVVRATFNARTGYRALITLLYQNSPVPFGAMVKLNESDTMSIVGSDGEVYMSGLNDGDTITVRWGAKTCRAKITLNALPGKIQRTTAACR</sequence>
<dbReference type="SUPFAM" id="SSF141729">
    <property type="entry name" value="FimD N-terminal domain-like"/>
    <property type="match status" value="1"/>
</dbReference>
<keyword evidence="3" id="KW-0813">Transport</keyword>
<keyword evidence="9" id="KW-0998">Cell outer membrane</keyword>
<evidence type="ECO:0000256" key="7">
    <source>
        <dbReference type="ARBA" id="ARBA00022729"/>
    </source>
</evidence>
<dbReference type="FunFam" id="2.60.40.3110:FF:000001">
    <property type="entry name" value="Putative fimbrial outer membrane usher"/>
    <property type="match status" value="1"/>
</dbReference>
<evidence type="ECO:0000259" key="11">
    <source>
        <dbReference type="Pfam" id="PF13954"/>
    </source>
</evidence>
<evidence type="ECO:0000256" key="1">
    <source>
        <dbReference type="ARBA" id="ARBA00004571"/>
    </source>
</evidence>
<organism evidence="12 13">
    <name type="scientific">Enterobacter kobei</name>
    <dbReference type="NCBI Taxonomy" id="208224"/>
    <lineage>
        <taxon>Bacteria</taxon>
        <taxon>Pseudomonadati</taxon>
        <taxon>Pseudomonadota</taxon>
        <taxon>Gammaproteobacteria</taxon>
        <taxon>Enterobacterales</taxon>
        <taxon>Enterobacteriaceae</taxon>
        <taxon>Enterobacter</taxon>
        <taxon>Enterobacter cloacae complex</taxon>
    </lineage>
</organism>
<accession>A0AAJ6MM96</accession>
<comment type="subcellular location">
    <subcellularLocation>
        <location evidence="1">Cell outer membrane</location>
        <topology evidence="1">Multi-pass membrane protein</topology>
    </subcellularLocation>
</comment>
<keyword evidence="7" id="KW-0732">Signal</keyword>
<evidence type="ECO:0000313" key="12">
    <source>
        <dbReference type="EMBL" id="WMT67059.1"/>
    </source>
</evidence>
<keyword evidence="8" id="KW-0472">Membrane</keyword>
<evidence type="ECO:0000256" key="5">
    <source>
        <dbReference type="ARBA" id="ARBA00022558"/>
    </source>
</evidence>
<dbReference type="AlphaFoldDB" id="A0AAJ6MM96"/>
<dbReference type="GO" id="GO:0009279">
    <property type="term" value="C:cell outer membrane"/>
    <property type="evidence" value="ECO:0007669"/>
    <property type="project" value="UniProtKB-SubCell"/>
</dbReference>
<keyword evidence="4" id="KW-1134">Transmembrane beta strand</keyword>
<evidence type="ECO:0000313" key="13">
    <source>
        <dbReference type="Proteomes" id="UP001228563"/>
    </source>
</evidence>
<dbReference type="Gene3D" id="2.60.40.3110">
    <property type="match status" value="1"/>
</dbReference>
<dbReference type="PANTHER" id="PTHR30451">
    <property type="entry name" value="OUTER MEMBRANE USHER PROTEIN"/>
    <property type="match status" value="1"/>
</dbReference>
<evidence type="ECO:0000256" key="8">
    <source>
        <dbReference type="ARBA" id="ARBA00023136"/>
    </source>
</evidence>
<dbReference type="Gene3D" id="3.10.20.410">
    <property type="match status" value="1"/>
</dbReference>
<feature type="domain" description="PapC N-terminal" evidence="11">
    <location>
        <begin position="43"/>
        <end position="188"/>
    </location>
</feature>
<dbReference type="Pfam" id="PF13954">
    <property type="entry name" value="PapC_N"/>
    <property type="match status" value="1"/>
</dbReference>
<proteinExistence type="inferred from homology"/>
<comment type="similarity">
    <text evidence="2">Belongs to the fimbrial export usher family.</text>
</comment>
<dbReference type="FunFam" id="2.60.40.2610:FF:000001">
    <property type="entry name" value="Outer membrane fimbrial usher protein"/>
    <property type="match status" value="1"/>
</dbReference>
<evidence type="ECO:0000259" key="10">
    <source>
        <dbReference type="Pfam" id="PF13953"/>
    </source>
</evidence>
<dbReference type="InterPro" id="IPR042186">
    <property type="entry name" value="FimD_plug_dom"/>
</dbReference>
<dbReference type="RefSeq" id="WP_280015745.1">
    <property type="nucleotide sequence ID" value="NZ_CP096849.1"/>
</dbReference>